<evidence type="ECO:0000313" key="3">
    <source>
        <dbReference type="EMBL" id="GFO04544.1"/>
    </source>
</evidence>
<dbReference type="PANTHER" id="PTHR10877">
    <property type="entry name" value="POLYCYSTIN FAMILY MEMBER"/>
    <property type="match status" value="1"/>
</dbReference>
<name>A0AAV4AE73_9GAST</name>
<dbReference type="EMBL" id="BLXT01003739">
    <property type="protein sequence ID" value="GFO04544.1"/>
    <property type="molecule type" value="Genomic_DNA"/>
</dbReference>
<gene>
    <name evidence="3" type="ORF">PoB_003104900</name>
</gene>
<evidence type="ECO:0000259" key="2">
    <source>
        <dbReference type="PROSITE" id="PS50095"/>
    </source>
</evidence>
<keyword evidence="4" id="KW-1185">Reference proteome</keyword>
<evidence type="ECO:0000313" key="4">
    <source>
        <dbReference type="Proteomes" id="UP000735302"/>
    </source>
</evidence>
<feature type="domain" description="PLAT" evidence="2">
    <location>
        <begin position="262"/>
        <end position="350"/>
    </location>
</feature>
<dbReference type="Proteomes" id="UP000735302">
    <property type="component" value="Unassembled WGS sequence"/>
</dbReference>
<dbReference type="AlphaFoldDB" id="A0AAV4AE73"/>
<dbReference type="Gene3D" id="2.60.60.20">
    <property type="entry name" value="PLAT/LH2 domain"/>
    <property type="match status" value="1"/>
</dbReference>
<proteinExistence type="predicted"/>
<reference evidence="3 4" key="1">
    <citation type="journal article" date="2021" name="Elife">
        <title>Chloroplast acquisition without the gene transfer in kleptoplastic sea slugs, Plakobranchus ocellatus.</title>
        <authorList>
            <person name="Maeda T."/>
            <person name="Takahashi S."/>
            <person name="Yoshida T."/>
            <person name="Shimamura S."/>
            <person name="Takaki Y."/>
            <person name="Nagai Y."/>
            <person name="Toyoda A."/>
            <person name="Suzuki Y."/>
            <person name="Arimoto A."/>
            <person name="Ishii H."/>
            <person name="Satoh N."/>
            <person name="Nishiyama T."/>
            <person name="Hasebe M."/>
            <person name="Maruyama T."/>
            <person name="Minagawa J."/>
            <person name="Obokata J."/>
            <person name="Shigenobu S."/>
        </authorList>
    </citation>
    <scope>NUCLEOTIDE SEQUENCE [LARGE SCALE GENOMIC DNA]</scope>
</reference>
<comment type="caution">
    <text evidence="1">Lacks conserved residue(s) required for the propagation of feature annotation.</text>
</comment>
<dbReference type="InterPro" id="IPR001024">
    <property type="entry name" value="PLAT/LH2_dom"/>
</dbReference>
<accession>A0AAV4AE73</accession>
<dbReference type="InterPro" id="IPR051223">
    <property type="entry name" value="Polycystin"/>
</dbReference>
<evidence type="ECO:0000256" key="1">
    <source>
        <dbReference type="PROSITE-ProRule" id="PRU00152"/>
    </source>
</evidence>
<sequence>MNVYQYHVCRDKVSAVEPDEYPIIIDVQRQNTSNIIIKSSCVFINIPPLKSGATVLDIRSEDSIPVMAKIDYTDKFFGFDDFGDATAMEIPIPSPPTFRLRVERIWLFRHPHLMYLPRLTKRETRAKPRYYRIKLSMKLGIKVNTTILHLAPSQGNIRGSDSGQADISAYRTIVNITTYELSCQHFDEIAEVFESETCYVTRFTNLTHLHCGCYTTGSFTGSVHALSKSNNTLQEEAPDEIYYNPAACKVIMLEDNMDQDIYIYLICVTTGWSVSAGTSSKVYMYLKGSWADSRSHCLFNSNQKLFQRGASNWFILTTPDDIGNLLSVVVWTDFSGSQPSWSVHLTNSSK</sequence>
<dbReference type="InterPro" id="IPR036392">
    <property type="entry name" value="PLAT/LH2_dom_sf"/>
</dbReference>
<dbReference type="PROSITE" id="PS50095">
    <property type="entry name" value="PLAT"/>
    <property type="match status" value="1"/>
</dbReference>
<dbReference type="Pfam" id="PF01477">
    <property type="entry name" value="PLAT"/>
    <property type="match status" value="1"/>
</dbReference>
<comment type="caution">
    <text evidence="3">The sequence shown here is derived from an EMBL/GenBank/DDBJ whole genome shotgun (WGS) entry which is preliminary data.</text>
</comment>
<dbReference type="SUPFAM" id="SSF49723">
    <property type="entry name" value="Lipase/lipooxygenase domain (PLAT/LH2 domain)"/>
    <property type="match status" value="1"/>
</dbReference>
<organism evidence="3 4">
    <name type="scientific">Plakobranchus ocellatus</name>
    <dbReference type="NCBI Taxonomy" id="259542"/>
    <lineage>
        <taxon>Eukaryota</taxon>
        <taxon>Metazoa</taxon>
        <taxon>Spiralia</taxon>
        <taxon>Lophotrochozoa</taxon>
        <taxon>Mollusca</taxon>
        <taxon>Gastropoda</taxon>
        <taxon>Heterobranchia</taxon>
        <taxon>Euthyneura</taxon>
        <taxon>Panpulmonata</taxon>
        <taxon>Sacoglossa</taxon>
        <taxon>Placobranchoidea</taxon>
        <taxon>Plakobranchidae</taxon>
        <taxon>Plakobranchus</taxon>
    </lineage>
</organism>
<protein>
    <submittedName>
        <fullName evidence="3">Polycystic kidney disease protein 1-like 2</fullName>
    </submittedName>
</protein>
<dbReference type="PANTHER" id="PTHR10877:SF183">
    <property type="entry name" value="AT14535P-RELATED"/>
    <property type="match status" value="1"/>
</dbReference>